<reference evidence="2 3" key="2">
    <citation type="submission" date="2011-04" db="EMBL/GenBank/DDBJ databases">
        <title>Complete sequence of chromosome of Alicycliphilus denitrificans K601.</title>
        <authorList>
            <consortium name="US DOE Joint Genome Institute"/>
            <person name="Lucas S."/>
            <person name="Han J."/>
            <person name="Lapidus A."/>
            <person name="Cheng J.-F."/>
            <person name="Goodwin L."/>
            <person name="Pitluck S."/>
            <person name="Peters L."/>
            <person name="Zeytun A."/>
            <person name="Detter J.C."/>
            <person name="Han C."/>
            <person name="Tapia R."/>
            <person name="Land M."/>
            <person name="Hauser L."/>
            <person name="Kyrpides N."/>
            <person name="Ivanova N."/>
            <person name="Mikhailova N."/>
            <person name="Pagani I."/>
            <person name="Oosterkamp M."/>
            <person name="Pieper D."/>
            <person name="van Berkel W."/>
            <person name="Langenhoff A."/>
            <person name="Smidt H."/>
            <person name="Stams A."/>
            <person name="Woyke T."/>
        </authorList>
    </citation>
    <scope>NUCLEOTIDE SEQUENCE [LARGE SCALE GENOMIC DNA]</scope>
    <source>
        <strain evidence="3">DSM 14773 / CIP 107495 / K601</strain>
    </source>
</reference>
<dbReference type="PANTHER" id="PTHR43236:SF2">
    <property type="entry name" value="BLL0069 PROTEIN"/>
    <property type="match status" value="1"/>
</dbReference>
<keyword evidence="3" id="KW-1185">Reference proteome</keyword>
<dbReference type="InterPro" id="IPR010982">
    <property type="entry name" value="Lambda_DNA-bd_dom_sf"/>
</dbReference>
<dbReference type="Proteomes" id="UP000007938">
    <property type="component" value="Chromosome"/>
</dbReference>
<evidence type="ECO:0000259" key="1">
    <source>
        <dbReference type="PROSITE" id="PS50943"/>
    </source>
</evidence>
<dbReference type="CDD" id="cd00093">
    <property type="entry name" value="HTH_XRE"/>
    <property type="match status" value="1"/>
</dbReference>
<dbReference type="SMART" id="SM00530">
    <property type="entry name" value="HTH_XRE"/>
    <property type="match status" value="1"/>
</dbReference>
<dbReference type="Gene3D" id="1.10.260.40">
    <property type="entry name" value="lambda repressor-like DNA-binding domains"/>
    <property type="match status" value="1"/>
</dbReference>
<reference evidence="2 3" key="1">
    <citation type="journal article" date="2011" name="J. Bacteriol.">
        <title>Genome Sequences of Alicycliphilus denitrificans Strains BC and K601T.</title>
        <authorList>
            <person name="Oosterkamp M.J."/>
            <person name="Veuskens T."/>
            <person name="Plugge C.M."/>
            <person name="Langenhoff A.A."/>
            <person name="Gerritse J."/>
            <person name="van Berkel W.J."/>
            <person name="Pieper D.H."/>
            <person name="Junca H."/>
            <person name="Goodwin L.A."/>
            <person name="Daligault H.E."/>
            <person name="Bruce D.C."/>
            <person name="Detter J.C."/>
            <person name="Tapia R."/>
            <person name="Han C.S."/>
            <person name="Land M.L."/>
            <person name="Hauser L.J."/>
            <person name="Smidt H."/>
            <person name="Stams A.J."/>
        </authorList>
    </citation>
    <scope>NUCLEOTIDE SEQUENCE [LARGE SCALE GENOMIC DNA]</scope>
    <source>
        <strain evidence="3">DSM 14773 / CIP 107495 / K601</strain>
    </source>
</reference>
<dbReference type="PANTHER" id="PTHR43236">
    <property type="entry name" value="ANTITOXIN HIGA1"/>
    <property type="match status" value="1"/>
</dbReference>
<protein>
    <submittedName>
        <fullName evidence="2">Helix-turn-helix domain protein</fullName>
    </submittedName>
</protein>
<dbReference type="eggNOG" id="COG3093">
    <property type="taxonomic scope" value="Bacteria"/>
</dbReference>
<gene>
    <name evidence="2" type="ordered locus">Alide2_0005</name>
</gene>
<dbReference type="InterPro" id="IPR052345">
    <property type="entry name" value="Rad_response_metalloprotease"/>
</dbReference>
<dbReference type="SUPFAM" id="SSF47413">
    <property type="entry name" value="lambda repressor-like DNA-binding domains"/>
    <property type="match status" value="1"/>
</dbReference>
<dbReference type="KEGG" id="adk:Alide2_0005"/>
<evidence type="ECO:0000313" key="2">
    <source>
        <dbReference type="EMBL" id="AEB82445.1"/>
    </source>
</evidence>
<dbReference type="EMBL" id="CP002657">
    <property type="protein sequence ID" value="AEB82445.1"/>
    <property type="molecule type" value="Genomic_DNA"/>
</dbReference>
<dbReference type="GO" id="GO:0003677">
    <property type="term" value="F:DNA binding"/>
    <property type="evidence" value="ECO:0007669"/>
    <property type="project" value="InterPro"/>
</dbReference>
<dbReference type="PROSITE" id="PS50943">
    <property type="entry name" value="HTH_CROC1"/>
    <property type="match status" value="1"/>
</dbReference>
<dbReference type="InterPro" id="IPR001387">
    <property type="entry name" value="Cro/C1-type_HTH"/>
</dbReference>
<feature type="domain" description="HTH cro/C1-type" evidence="1">
    <location>
        <begin position="7"/>
        <end position="61"/>
    </location>
</feature>
<name>F4GBV1_ALIDK</name>
<dbReference type="HOGENOM" id="CLU_062377_0_0_4"/>
<dbReference type="Pfam" id="PF01381">
    <property type="entry name" value="HTH_3"/>
    <property type="match status" value="1"/>
</dbReference>
<dbReference type="OrthoDB" id="9124406at2"/>
<dbReference type="AlphaFoldDB" id="F4GBV1"/>
<proteinExistence type="predicted"/>
<organism evidence="2 3">
    <name type="scientific">Alicycliphilus denitrificans (strain DSM 14773 / CIP 107495 / K601)</name>
    <dbReference type="NCBI Taxonomy" id="596154"/>
    <lineage>
        <taxon>Bacteria</taxon>
        <taxon>Pseudomonadati</taxon>
        <taxon>Pseudomonadota</taxon>
        <taxon>Betaproteobacteria</taxon>
        <taxon>Burkholderiales</taxon>
        <taxon>Comamonadaceae</taxon>
        <taxon>Alicycliphilus</taxon>
    </lineage>
</organism>
<accession>F4GBV1</accession>
<sequence length="376" mass="41974">MLNIPAIEGAMRRLGMSGTALAEACTVSKEATSNWLNGESIPRPSKLTKLSEVLGIPVETLLNVVQPPTPVFAYRTKFNKPVSGPMRDAAEEQARHLEQLLPFVDERPDFEPPLLREPSLDAERIRNAATRARASLGLSNHDVLSNENLERLFHIFGAIFVPVMWGLNKERHENALTVYLPESKTFWVVFNLGCRSDDYKYWLAHEYGHCLTMHALSEEDGETFAEKFAQQLVFPDEVANECLAAVRASSDGLVVITEYAKRFGVSVITILRAIDRLSEQLYGMKTGLDTPKFYAAWNRGRANVPTMTRVISGSDTPSQQEYVVKAGEYYKTPVFRAIQSFQETEGGRNPAFIASVLNLGIGDALSLSHVLWEHQS</sequence>
<evidence type="ECO:0000313" key="3">
    <source>
        <dbReference type="Proteomes" id="UP000007938"/>
    </source>
</evidence>
<dbReference type="RefSeq" id="WP_013721114.1">
    <property type="nucleotide sequence ID" value="NC_015422.1"/>
</dbReference>